<evidence type="ECO:0000256" key="1">
    <source>
        <dbReference type="SAM" id="MobiDB-lite"/>
    </source>
</evidence>
<organism evidence="2 3">
    <name type="scientific">Actinacidiphila alni</name>
    <dbReference type="NCBI Taxonomy" id="380248"/>
    <lineage>
        <taxon>Bacteria</taxon>
        <taxon>Bacillati</taxon>
        <taxon>Actinomycetota</taxon>
        <taxon>Actinomycetes</taxon>
        <taxon>Kitasatosporales</taxon>
        <taxon>Streptomycetaceae</taxon>
        <taxon>Actinacidiphila</taxon>
    </lineage>
</organism>
<dbReference type="EMBL" id="FONG01000002">
    <property type="protein sequence ID" value="SFE32791.1"/>
    <property type="molecule type" value="Genomic_DNA"/>
</dbReference>
<dbReference type="AlphaFoldDB" id="A0A1I1ZM72"/>
<accession>A0A1I1ZM72</accession>
<dbReference type="RefSeq" id="WP_093712139.1">
    <property type="nucleotide sequence ID" value="NZ_FONG01000002.1"/>
</dbReference>
<feature type="region of interest" description="Disordered" evidence="1">
    <location>
        <begin position="58"/>
        <end position="79"/>
    </location>
</feature>
<protein>
    <submittedName>
        <fullName evidence="2">Uncharacterized protein</fullName>
    </submittedName>
</protein>
<name>A0A1I1ZM72_9ACTN</name>
<gene>
    <name evidence="2" type="ORF">SAMN05216251_102505</name>
</gene>
<sequence length="167" mass="17412">MTDAEIVRWLEQSAPYFTAAIGAYGTAVLTRAEDAAADSTVTAGRRALQLLWRRQSRPSREELEQAVAEAAAGTGAEGPHVPAALGALLLRALREDAALRADVAALLSEPDTGTAPGTAPCPGTAAEPAAEEGRPRPGDHSPTVRRSRIGGDNIQIGSARDVRIQRA</sequence>
<keyword evidence="3" id="KW-1185">Reference proteome</keyword>
<proteinExistence type="predicted"/>
<reference evidence="2 3" key="1">
    <citation type="submission" date="2016-10" db="EMBL/GenBank/DDBJ databases">
        <authorList>
            <person name="de Groot N.N."/>
        </authorList>
    </citation>
    <scope>NUCLEOTIDE SEQUENCE [LARGE SCALE GENOMIC DNA]</scope>
    <source>
        <strain evidence="2 3">CGMCC 4.3510</strain>
    </source>
</reference>
<feature type="compositionally biased region" description="Low complexity" evidence="1">
    <location>
        <begin position="65"/>
        <end position="79"/>
    </location>
</feature>
<evidence type="ECO:0000313" key="3">
    <source>
        <dbReference type="Proteomes" id="UP000199323"/>
    </source>
</evidence>
<evidence type="ECO:0000313" key="2">
    <source>
        <dbReference type="EMBL" id="SFE32791.1"/>
    </source>
</evidence>
<feature type="compositionally biased region" description="Low complexity" evidence="1">
    <location>
        <begin position="107"/>
        <end position="128"/>
    </location>
</feature>
<dbReference type="Proteomes" id="UP000199323">
    <property type="component" value="Unassembled WGS sequence"/>
</dbReference>
<feature type="region of interest" description="Disordered" evidence="1">
    <location>
        <begin position="107"/>
        <end position="167"/>
    </location>
</feature>